<accession>A0ACC2JYL2</accession>
<sequence length="198" mass="22397">MAQPQFIFLDEAIKRRRSDSHRPQSQQRRAATGRKSNSNSNDKYELSQAEKTGGPGQNVREREINRKSEDLCRSKGRERLSILYEHQERTLQLSDAAQGDSPGHGVPMECPYESASKVKIKARREDLVARPDHSRRRALARPYPSWSPPGHLAKTKKGGLWTMDCGLWTRSSDLFVEDATIQDVGQKLSAVRSSLELV</sequence>
<name>A0ACC2JYL2_9PEZI</name>
<proteinExistence type="predicted"/>
<evidence type="ECO:0000313" key="1">
    <source>
        <dbReference type="EMBL" id="KAJ8132399.1"/>
    </source>
</evidence>
<protein>
    <submittedName>
        <fullName evidence="1">Uncharacterized protein</fullName>
    </submittedName>
</protein>
<gene>
    <name evidence="1" type="ORF">O1611_g1231</name>
</gene>
<keyword evidence="2" id="KW-1185">Reference proteome</keyword>
<evidence type="ECO:0000313" key="2">
    <source>
        <dbReference type="Proteomes" id="UP001153332"/>
    </source>
</evidence>
<dbReference type="EMBL" id="JAPUUL010000135">
    <property type="protein sequence ID" value="KAJ8132399.1"/>
    <property type="molecule type" value="Genomic_DNA"/>
</dbReference>
<organism evidence="1 2">
    <name type="scientific">Lasiodiplodia mahajangana</name>
    <dbReference type="NCBI Taxonomy" id="1108764"/>
    <lineage>
        <taxon>Eukaryota</taxon>
        <taxon>Fungi</taxon>
        <taxon>Dikarya</taxon>
        <taxon>Ascomycota</taxon>
        <taxon>Pezizomycotina</taxon>
        <taxon>Dothideomycetes</taxon>
        <taxon>Dothideomycetes incertae sedis</taxon>
        <taxon>Botryosphaeriales</taxon>
        <taxon>Botryosphaeriaceae</taxon>
        <taxon>Lasiodiplodia</taxon>
    </lineage>
</organism>
<dbReference type="Proteomes" id="UP001153332">
    <property type="component" value="Unassembled WGS sequence"/>
</dbReference>
<reference evidence="1" key="1">
    <citation type="submission" date="2022-12" db="EMBL/GenBank/DDBJ databases">
        <title>Genome Sequence of Lasiodiplodia mahajangana.</title>
        <authorList>
            <person name="Buettner E."/>
        </authorList>
    </citation>
    <scope>NUCLEOTIDE SEQUENCE</scope>
    <source>
        <strain evidence="1">VT137</strain>
    </source>
</reference>
<comment type="caution">
    <text evidence="1">The sequence shown here is derived from an EMBL/GenBank/DDBJ whole genome shotgun (WGS) entry which is preliminary data.</text>
</comment>